<feature type="compositionally biased region" description="Basic and acidic residues" evidence="2">
    <location>
        <begin position="642"/>
        <end position="667"/>
    </location>
</feature>
<gene>
    <name evidence="4" type="ORF">R1flu_008961</name>
</gene>
<reference evidence="4 5" key="1">
    <citation type="submission" date="2024-09" db="EMBL/GenBank/DDBJ databases">
        <title>Chromosome-scale assembly of Riccia fluitans.</title>
        <authorList>
            <person name="Paukszto L."/>
            <person name="Sawicki J."/>
            <person name="Karawczyk K."/>
            <person name="Piernik-Szablinska J."/>
            <person name="Szczecinska M."/>
            <person name="Mazdziarz M."/>
        </authorList>
    </citation>
    <scope>NUCLEOTIDE SEQUENCE [LARGE SCALE GENOMIC DNA]</scope>
    <source>
        <strain evidence="4">Rf_01</strain>
        <tissue evidence="4">Aerial parts of the thallus</tissue>
    </source>
</reference>
<feature type="region of interest" description="Disordered" evidence="2">
    <location>
        <begin position="871"/>
        <end position="895"/>
    </location>
</feature>
<dbReference type="AlphaFoldDB" id="A0ABD1Z397"/>
<accession>A0ABD1Z397</accession>
<feature type="compositionally biased region" description="Basic and acidic residues" evidence="2">
    <location>
        <begin position="734"/>
        <end position="751"/>
    </location>
</feature>
<organism evidence="4 5">
    <name type="scientific">Riccia fluitans</name>
    <dbReference type="NCBI Taxonomy" id="41844"/>
    <lineage>
        <taxon>Eukaryota</taxon>
        <taxon>Viridiplantae</taxon>
        <taxon>Streptophyta</taxon>
        <taxon>Embryophyta</taxon>
        <taxon>Marchantiophyta</taxon>
        <taxon>Marchantiopsida</taxon>
        <taxon>Marchantiidae</taxon>
        <taxon>Marchantiales</taxon>
        <taxon>Ricciaceae</taxon>
        <taxon>Riccia</taxon>
    </lineage>
</organism>
<sequence>MPGYSTKTEEESLVKTVGSESGQDLLLAGGQDRKKKKWWWPSWDQMLEKSGAPMISQEKFGFKSAGDSHGSPPKQRFHHQTSASVGLIYDPHIGSLRHPKPPSHHRKGNVAAPIPAAGKVILASAAVKDHDYLSAADGGNYEHQVSDDSHSSPRCVISNSCLGSSTSTSPAGSKAVSEMDDYSDVKQLISHNRSSSPSDDEAFFGIAQKNLAASRFRSVDVPHVANLDILLKPKSTKVNGELQKLYPSTGMHARSISTSAVPGLDSPSYQLKGGMLETLEREPMHVTGKPSSIAKPVPTSSDGPLIDSTVLGGGPAMKTMKTKGAQSLSGSRELLGMKENGWTAELHEAATKNSPLDPILESLMKAASVSKETQMVPFKQQNQLGEKQLLEEGKRRNGLMSHTGKTSVQSSSNFTHGGSGAFSFNQTHLVRVADSDFLDYDSNYDSVSNSSFDFNKGEIKGVNHSRTVLSSLTKPAPSKWDDAEKWLSSEPPVKAKSKSGPQGQPLAQTGLALSKKAALLNQAGRLIPNISQLGRLATVSSAGTSGSDASSSGDVGNDDGGEITSKNERTKKIDNSKFPGSPDDSRFDFLPATGIPVVVKGRGAASAGSLDRYPLDDLLNRDNGDAREVSTSPDVPLVDLDPALRTEKPTSDSPPKEEAPAKLEIAKPEQPQPAVDPQPKVCMRDMGTAMTPIASVEPSRAPTPVSARTPTKRSPSSSRPATPSRVVPTSSPTCEEKSGDKERKVHYTDKELQSKTRQEILALGTQLGKHNIAAWATKEEEEEDAFKSLKSSVDLEEVRKNVIATRAAAWEEAEQAKYLARYKREEARIQAWENHEKAKAEAEMRRIEMKIERMRSHANEKLMNKVAANRRHAEELRAAASARRGEQASKTAQRAEYIRRTGKVPGSMFANLCCS</sequence>
<comment type="caution">
    <text evidence="4">The sequence shown here is derived from an EMBL/GenBank/DDBJ whole genome shotgun (WGS) entry which is preliminary data.</text>
</comment>
<comment type="similarity">
    <text evidence="1">Belongs to the remorin family.</text>
</comment>
<feature type="compositionally biased region" description="Low complexity" evidence="2">
    <location>
        <begin position="540"/>
        <end position="555"/>
    </location>
</feature>
<evidence type="ECO:0000313" key="4">
    <source>
        <dbReference type="EMBL" id="KAL2641374.1"/>
    </source>
</evidence>
<dbReference type="EMBL" id="JBHFFA010000002">
    <property type="protein sequence ID" value="KAL2641374.1"/>
    <property type="molecule type" value="Genomic_DNA"/>
</dbReference>
<feature type="domain" description="Remorin C-terminal" evidence="3">
    <location>
        <begin position="804"/>
        <end position="906"/>
    </location>
</feature>
<feature type="compositionally biased region" description="Basic and acidic residues" evidence="2">
    <location>
        <begin position="871"/>
        <end position="887"/>
    </location>
</feature>
<feature type="region of interest" description="Disordered" evidence="2">
    <location>
        <begin position="1"/>
        <end position="28"/>
    </location>
</feature>
<feature type="compositionally biased region" description="Basic and acidic residues" evidence="2">
    <location>
        <begin position="613"/>
        <end position="628"/>
    </location>
</feature>
<evidence type="ECO:0000259" key="3">
    <source>
        <dbReference type="Pfam" id="PF03763"/>
    </source>
</evidence>
<protein>
    <recommendedName>
        <fullName evidence="3">Remorin C-terminal domain-containing protein</fullName>
    </recommendedName>
</protein>
<evidence type="ECO:0000313" key="5">
    <source>
        <dbReference type="Proteomes" id="UP001605036"/>
    </source>
</evidence>
<dbReference type="InterPro" id="IPR005516">
    <property type="entry name" value="Remorin_C"/>
</dbReference>
<evidence type="ECO:0000256" key="2">
    <source>
        <dbReference type="SAM" id="MobiDB-lite"/>
    </source>
</evidence>
<feature type="compositionally biased region" description="Basic and acidic residues" evidence="2">
    <location>
        <begin position="565"/>
        <end position="575"/>
    </location>
</feature>
<dbReference type="PANTHER" id="PTHR31471:SF1">
    <property type="entry name" value="OS12G0613600 PROTEIN"/>
    <property type="match status" value="1"/>
</dbReference>
<keyword evidence="5" id="KW-1185">Reference proteome</keyword>
<feature type="region of interest" description="Disordered" evidence="2">
    <location>
        <begin position="540"/>
        <end position="587"/>
    </location>
</feature>
<evidence type="ECO:0000256" key="1">
    <source>
        <dbReference type="ARBA" id="ARBA00005711"/>
    </source>
</evidence>
<name>A0ABD1Z397_9MARC</name>
<dbReference type="Proteomes" id="UP001605036">
    <property type="component" value="Unassembled WGS sequence"/>
</dbReference>
<proteinExistence type="inferred from homology"/>
<dbReference type="PANTHER" id="PTHR31471">
    <property type="entry name" value="OS02G0116800 PROTEIN"/>
    <property type="match status" value="1"/>
</dbReference>
<feature type="region of interest" description="Disordered" evidence="2">
    <location>
        <begin position="605"/>
        <end position="751"/>
    </location>
</feature>
<feature type="compositionally biased region" description="Low complexity" evidence="2">
    <location>
        <begin position="706"/>
        <end position="725"/>
    </location>
</feature>
<dbReference type="Pfam" id="PF03763">
    <property type="entry name" value="Remorin_C"/>
    <property type="match status" value="1"/>
</dbReference>